<gene>
    <name evidence="8" type="ORF">OOJ09_10160</name>
</gene>
<evidence type="ECO:0000256" key="1">
    <source>
        <dbReference type="ARBA" id="ARBA00004651"/>
    </source>
</evidence>
<proteinExistence type="predicted"/>
<dbReference type="InterPro" id="IPR051542">
    <property type="entry name" value="Hydrogenase_cytochrome"/>
</dbReference>
<protein>
    <submittedName>
        <fullName evidence="8">Cytochrome b/b6 domain-containing protein</fullName>
    </submittedName>
</protein>
<accession>A0ABT4QSI2</accession>
<reference evidence="8" key="1">
    <citation type="submission" date="2022-11" db="EMBL/GenBank/DDBJ databases">
        <authorList>
            <person name="Coimbra C."/>
        </authorList>
    </citation>
    <scope>NUCLEOTIDE SEQUENCE</scope>
    <source>
        <strain evidence="8">Jales19</strain>
    </source>
</reference>
<dbReference type="PANTHER" id="PTHR30485">
    <property type="entry name" value="NI/FE-HYDROGENASE 1 B-TYPE CYTOCHROME SUBUNIT"/>
    <property type="match status" value="1"/>
</dbReference>
<evidence type="ECO:0000256" key="3">
    <source>
        <dbReference type="ARBA" id="ARBA00022692"/>
    </source>
</evidence>
<dbReference type="RefSeq" id="WP_269905280.1">
    <property type="nucleotide sequence ID" value="NZ_JAPFQA010000003.1"/>
</dbReference>
<feature type="transmembrane region" description="Helical" evidence="6">
    <location>
        <begin position="132"/>
        <end position="152"/>
    </location>
</feature>
<evidence type="ECO:0000256" key="6">
    <source>
        <dbReference type="SAM" id="Phobius"/>
    </source>
</evidence>
<evidence type="ECO:0000259" key="7">
    <source>
        <dbReference type="Pfam" id="PF01292"/>
    </source>
</evidence>
<dbReference type="InterPro" id="IPR016174">
    <property type="entry name" value="Di-haem_cyt_TM"/>
</dbReference>
<keyword evidence="4 6" id="KW-1133">Transmembrane helix</keyword>
<dbReference type="Pfam" id="PF01292">
    <property type="entry name" value="Ni_hydr_CYTB"/>
    <property type="match status" value="1"/>
</dbReference>
<dbReference type="PANTHER" id="PTHR30485:SF2">
    <property type="entry name" value="BLL0597 PROTEIN"/>
    <property type="match status" value="1"/>
</dbReference>
<evidence type="ECO:0000313" key="8">
    <source>
        <dbReference type="EMBL" id="MCZ8544545.1"/>
    </source>
</evidence>
<organism evidence="8 9">
    <name type="scientific">Mesorhizobium qingshengii</name>
    <dbReference type="NCBI Taxonomy" id="1165689"/>
    <lineage>
        <taxon>Bacteria</taxon>
        <taxon>Pseudomonadati</taxon>
        <taxon>Pseudomonadota</taxon>
        <taxon>Alphaproteobacteria</taxon>
        <taxon>Hyphomicrobiales</taxon>
        <taxon>Phyllobacteriaceae</taxon>
        <taxon>Mesorhizobium</taxon>
    </lineage>
</organism>
<dbReference type="InterPro" id="IPR011577">
    <property type="entry name" value="Cyt_b561_bac/Ni-Hgenase"/>
</dbReference>
<dbReference type="SUPFAM" id="SSF81342">
    <property type="entry name" value="Transmembrane di-heme cytochromes"/>
    <property type="match status" value="1"/>
</dbReference>
<dbReference type="Gene3D" id="1.20.950.20">
    <property type="entry name" value="Transmembrane di-heme cytochromes, Chain C"/>
    <property type="match status" value="1"/>
</dbReference>
<comment type="caution">
    <text evidence="8">The sequence shown here is derived from an EMBL/GenBank/DDBJ whole genome shotgun (WGS) entry which is preliminary data.</text>
</comment>
<name>A0ABT4QSI2_9HYPH</name>
<keyword evidence="5 6" id="KW-0472">Membrane</keyword>
<keyword evidence="3 6" id="KW-0812">Transmembrane</keyword>
<keyword evidence="9" id="KW-1185">Reference proteome</keyword>
<keyword evidence="2" id="KW-1003">Cell membrane</keyword>
<feature type="transmembrane region" description="Helical" evidence="6">
    <location>
        <begin position="92"/>
        <end position="112"/>
    </location>
</feature>
<evidence type="ECO:0000256" key="2">
    <source>
        <dbReference type="ARBA" id="ARBA00022475"/>
    </source>
</evidence>
<evidence type="ECO:0000313" key="9">
    <source>
        <dbReference type="Proteomes" id="UP001152178"/>
    </source>
</evidence>
<feature type="transmembrane region" description="Helical" evidence="6">
    <location>
        <begin position="37"/>
        <end position="54"/>
    </location>
</feature>
<sequence>MVRVWDPLVRIFHWSLVASFAIAWLSAEESNTLHEQAGYVAAGLIGFRLIWGFVGSRYARFAQFLKGPGTVIGYLRAMVAGSEPRHLGHNPAGAVMVVALLLGMAGTAWTGWMMTLPQYTRVEWVKEGHEALAIGMLFLVALHVGGVLLASWRHGENLARAMITGRKRQAGPTDIA</sequence>
<feature type="domain" description="Cytochrome b561 bacterial/Ni-hydrogenase" evidence="7">
    <location>
        <begin position="4"/>
        <end position="165"/>
    </location>
</feature>
<evidence type="ECO:0000256" key="5">
    <source>
        <dbReference type="ARBA" id="ARBA00023136"/>
    </source>
</evidence>
<evidence type="ECO:0000256" key="4">
    <source>
        <dbReference type="ARBA" id="ARBA00022989"/>
    </source>
</evidence>
<feature type="transmembrane region" description="Helical" evidence="6">
    <location>
        <begin position="7"/>
        <end position="25"/>
    </location>
</feature>
<comment type="subcellular location">
    <subcellularLocation>
        <location evidence="1">Cell membrane</location>
        <topology evidence="1">Multi-pass membrane protein</topology>
    </subcellularLocation>
</comment>
<dbReference type="EMBL" id="JAPFQA010000003">
    <property type="protein sequence ID" value="MCZ8544545.1"/>
    <property type="molecule type" value="Genomic_DNA"/>
</dbReference>
<dbReference type="Proteomes" id="UP001152178">
    <property type="component" value="Unassembled WGS sequence"/>
</dbReference>